<reference evidence="2 3" key="1">
    <citation type="journal article" date="2018" name="Int. J. Syst. Evol. Microbiol.">
        <title>Mesosutterella multiformis gen. nov., sp. nov., a member of the family Sutterellaceae and Sutterella megalosphaeroides sp. nov., isolated from human faeces.</title>
        <authorList>
            <person name="Sakamoto M."/>
            <person name="Ikeyama N."/>
            <person name="Kunihiro T."/>
            <person name="Iino T."/>
            <person name="Yuki M."/>
            <person name="Ohkuma M."/>
        </authorList>
    </citation>
    <scope>NUCLEOTIDE SEQUENCE [LARGE SCALE GENOMIC DNA]</scope>
    <source>
        <strain evidence="2 3">6FBBBH3</strain>
    </source>
</reference>
<gene>
    <name evidence="2" type="ORF">SUTMEG_00300</name>
</gene>
<dbReference type="InterPro" id="IPR029044">
    <property type="entry name" value="Nucleotide-diphossugar_trans"/>
</dbReference>
<name>A0A2Z6I6Z7_9BURK</name>
<proteinExistence type="predicted"/>
<keyword evidence="3" id="KW-1185">Reference proteome</keyword>
<feature type="domain" description="Nucleotidyl transferase" evidence="1">
    <location>
        <begin position="1"/>
        <end position="138"/>
    </location>
</feature>
<dbReference type="PANTHER" id="PTHR22572">
    <property type="entry name" value="SUGAR-1-PHOSPHATE GUANYL TRANSFERASE"/>
    <property type="match status" value="1"/>
</dbReference>
<dbReference type="GO" id="GO:0016779">
    <property type="term" value="F:nucleotidyltransferase activity"/>
    <property type="evidence" value="ECO:0007669"/>
    <property type="project" value="UniProtKB-KW"/>
</dbReference>
<dbReference type="RefSeq" id="WP_232008794.1">
    <property type="nucleotide sequence ID" value="NZ_AP018786.1"/>
</dbReference>
<keyword evidence="2" id="KW-0548">Nucleotidyltransferase</keyword>
<evidence type="ECO:0000259" key="1">
    <source>
        <dbReference type="Pfam" id="PF00483"/>
    </source>
</evidence>
<protein>
    <submittedName>
        <fullName evidence="2">Mannose-1-phosphate guanylyltransferase</fullName>
    </submittedName>
</protein>
<sequence>MLLCAGAGSRLRPRTHVLPKPLASAGGVPLAVRQIRALARSGVRDIVVNAAHGAAELVHALGGGERWNVRLHYSIEGRSAPEALETRGGIVRALDLLTEGGREDAFIAVAGDIVTNFDFTRLLHHAWSGDALAHLVMVENPDYHPQGDMGLCADGRLSRVAGERLTFSSLGLYKAELFSGLDDRRASLFPWLFARVDAGRVTGERFDGLWANVGTELERRRVEALLREEA</sequence>
<dbReference type="InterPro" id="IPR050486">
    <property type="entry name" value="Mannose-1P_guanyltransferase"/>
</dbReference>
<dbReference type="Gene3D" id="3.90.550.10">
    <property type="entry name" value="Spore Coat Polysaccharide Biosynthesis Protein SpsA, Chain A"/>
    <property type="match status" value="1"/>
</dbReference>
<dbReference type="Proteomes" id="UP000271003">
    <property type="component" value="Chromosome"/>
</dbReference>
<evidence type="ECO:0000313" key="2">
    <source>
        <dbReference type="EMBL" id="BBF22139.1"/>
    </source>
</evidence>
<dbReference type="InterPro" id="IPR005835">
    <property type="entry name" value="NTP_transferase_dom"/>
</dbReference>
<organism evidence="2 3">
    <name type="scientific">Sutterella megalosphaeroides</name>
    <dbReference type="NCBI Taxonomy" id="2494234"/>
    <lineage>
        <taxon>Bacteria</taxon>
        <taxon>Pseudomonadati</taxon>
        <taxon>Pseudomonadota</taxon>
        <taxon>Betaproteobacteria</taxon>
        <taxon>Burkholderiales</taxon>
        <taxon>Sutterellaceae</taxon>
        <taxon>Sutterella</taxon>
    </lineage>
</organism>
<dbReference type="AlphaFoldDB" id="A0A2Z6I6Z7"/>
<accession>A0A2Z6I6Z7</accession>
<evidence type="ECO:0000313" key="3">
    <source>
        <dbReference type="Proteomes" id="UP000271003"/>
    </source>
</evidence>
<dbReference type="SUPFAM" id="SSF53448">
    <property type="entry name" value="Nucleotide-diphospho-sugar transferases"/>
    <property type="match status" value="1"/>
</dbReference>
<keyword evidence="2" id="KW-0808">Transferase</keyword>
<dbReference type="Pfam" id="PF00483">
    <property type="entry name" value="NTP_transferase"/>
    <property type="match status" value="1"/>
</dbReference>
<dbReference type="EMBL" id="AP018786">
    <property type="protein sequence ID" value="BBF22139.1"/>
    <property type="molecule type" value="Genomic_DNA"/>
</dbReference>
<dbReference type="KEGG" id="sutt:SUTMEG_00300"/>